<dbReference type="GO" id="GO:0051205">
    <property type="term" value="P:protein insertion into membrane"/>
    <property type="evidence" value="ECO:0007669"/>
    <property type="project" value="TreeGrafter"/>
</dbReference>
<dbReference type="PANTHER" id="PTHR12428">
    <property type="entry name" value="OXA1"/>
    <property type="match status" value="1"/>
</dbReference>
<gene>
    <name evidence="11" type="ORF">B1A_19547</name>
</gene>
<name>T0YGV5_9ZZZZ</name>
<evidence type="ECO:0000256" key="1">
    <source>
        <dbReference type="ARBA" id="ARBA00004651"/>
    </source>
</evidence>
<accession>T0YGV5</accession>
<evidence type="ECO:0000256" key="8">
    <source>
        <dbReference type="ARBA" id="ARBA00023186"/>
    </source>
</evidence>
<dbReference type="GO" id="GO:0015031">
    <property type="term" value="P:protein transport"/>
    <property type="evidence" value="ECO:0007669"/>
    <property type="project" value="UniProtKB-KW"/>
</dbReference>
<feature type="domain" description="Membrane insertase YidC/Oxa/ALB C-terminal" evidence="10">
    <location>
        <begin position="32"/>
        <end position="220"/>
    </location>
</feature>
<reference evidence="11" key="1">
    <citation type="submission" date="2013-08" db="EMBL/GenBank/DDBJ databases">
        <authorList>
            <person name="Mendez C."/>
            <person name="Richter M."/>
            <person name="Ferrer M."/>
            <person name="Sanchez J."/>
        </authorList>
    </citation>
    <scope>NUCLEOTIDE SEQUENCE</scope>
</reference>
<keyword evidence="6 9" id="KW-1133">Transmembrane helix</keyword>
<feature type="transmembrane region" description="Helical" evidence="9">
    <location>
        <begin position="172"/>
        <end position="191"/>
    </location>
</feature>
<dbReference type="InterPro" id="IPR028055">
    <property type="entry name" value="YidC/Oxa/ALB_C"/>
</dbReference>
<dbReference type="GO" id="GO:0032977">
    <property type="term" value="F:membrane insertase activity"/>
    <property type="evidence" value="ECO:0007669"/>
    <property type="project" value="InterPro"/>
</dbReference>
<dbReference type="EMBL" id="AUZX01014424">
    <property type="protein sequence ID" value="EQD32323.1"/>
    <property type="molecule type" value="Genomic_DNA"/>
</dbReference>
<keyword evidence="5" id="KW-0653">Protein transport</keyword>
<evidence type="ECO:0000256" key="7">
    <source>
        <dbReference type="ARBA" id="ARBA00023136"/>
    </source>
</evidence>
<proteinExistence type="predicted"/>
<dbReference type="InterPro" id="IPR047196">
    <property type="entry name" value="YidC_ALB_C"/>
</dbReference>
<evidence type="ECO:0000256" key="5">
    <source>
        <dbReference type="ARBA" id="ARBA00022927"/>
    </source>
</evidence>
<keyword evidence="4 9" id="KW-0812">Transmembrane</keyword>
<dbReference type="Pfam" id="PF02096">
    <property type="entry name" value="60KD_IMP"/>
    <property type="match status" value="1"/>
</dbReference>
<keyword evidence="7 9" id="KW-0472">Membrane</keyword>
<organism evidence="11">
    <name type="scientific">mine drainage metagenome</name>
    <dbReference type="NCBI Taxonomy" id="410659"/>
    <lineage>
        <taxon>unclassified sequences</taxon>
        <taxon>metagenomes</taxon>
        <taxon>ecological metagenomes</taxon>
    </lineage>
</organism>
<evidence type="ECO:0000256" key="3">
    <source>
        <dbReference type="ARBA" id="ARBA00022475"/>
    </source>
</evidence>
<evidence type="ECO:0000256" key="2">
    <source>
        <dbReference type="ARBA" id="ARBA00022448"/>
    </source>
</evidence>
<feature type="transmembrane region" description="Helical" evidence="9">
    <location>
        <begin position="7"/>
        <end position="26"/>
    </location>
</feature>
<evidence type="ECO:0000256" key="9">
    <source>
        <dbReference type="SAM" id="Phobius"/>
    </source>
</evidence>
<keyword evidence="2" id="KW-0813">Transport</keyword>
<comment type="subcellular location">
    <subcellularLocation>
        <location evidence="1">Cell membrane</location>
        <topology evidence="1">Multi-pass membrane protein</topology>
    </subcellularLocation>
</comment>
<dbReference type="AlphaFoldDB" id="T0YGV5"/>
<dbReference type="PANTHER" id="PTHR12428:SF65">
    <property type="entry name" value="CYTOCHROME C OXIDASE ASSEMBLY PROTEIN COX18, MITOCHONDRIAL"/>
    <property type="match status" value="1"/>
</dbReference>
<feature type="transmembrane region" description="Helical" evidence="9">
    <location>
        <begin position="32"/>
        <end position="52"/>
    </location>
</feature>
<feature type="non-terminal residue" evidence="11">
    <location>
        <position position="220"/>
    </location>
</feature>
<evidence type="ECO:0000256" key="6">
    <source>
        <dbReference type="ARBA" id="ARBA00022989"/>
    </source>
</evidence>
<keyword evidence="3" id="KW-1003">Cell membrane</keyword>
<dbReference type="InterPro" id="IPR001708">
    <property type="entry name" value="YidC/ALB3/OXA1/COX18"/>
</dbReference>
<dbReference type="CDD" id="cd20070">
    <property type="entry name" value="5TM_YidC_Alb3"/>
    <property type="match status" value="1"/>
</dbReference>
<keyword evidence="8" id="KW-0143">Chaperone</keyword>
<comment type="caution">
    <text evidence="11">The sequence shown here is derived from an EMBL/GenBank/DDBJ whole genome shotgun (WGS) entry which is preliminary data.</text>
</comment>
<protein>
    <submittedName>
        <fullName evidence="11">Membrane insertion protein, OxaA/YidC</fullName>
    </submittedName>
</protein>
<feature type="transmembrane region" description="Helical" evidence="9">
    <location>
        <begin position="95"/>
        <end position="118"/>
    </location>
</feature>
<dbReference type="NCBIfam" id="TIGR03592">
    <property type="entry name" value="yidC_oxa1_cterm"/>
    <property type="match status" value="1"/>
</dbReference>
<reference evidence="11" key="2">
    <citation type="journal article" date="2014" name="ISME J.">
        <title>Microbial stratification in low pH oxic and suboxic macroscopic growths along an acid mine drainage.</title>
        <authorList>
            <person name="Mendez-Garcia C."/>
            <person name="Mesa V."/>
            <person name="Sprenger R.R."/>
            <person name="Richter M."/>
            <person name="Diez M.S."/>
            <person name="Solano J."/>
            <person name="Bargiela R."/>
            <person name="Golyshina O.V."/>
            <person name="Manteca A."/>
            <person name="Ramos J.L."/>
            <person name="Gallego J.R."/>
            <person name="Llorente I."/>
            <person name="Martins Dos Santos V.A."/>
            <person name="Jensen O.N."/>
            <person name="Pelaez A.I."/>
            <person name="Sanchez J."/>
            <person name="Ferrer M."/>
        </authorList>
    </citation>
    <scope>NUCLEOTIDE SEQUENCE</scope>
</reference>
<evidence type="ECO:0000313" key="11">
    <source>
        <dbReference type="EMBL" id="EQD32323.1"/>
    </source>
</evidence>
<dbReference type="GO" id="GO:0005886">
    <property type="term" value="C:plasma membrane"/>
    <property type="evidence" value="ECO:0007669"/>
    <property type="project" value="UniProtKB-SubCell"/>
</dbReference>
<sequence>MIVASALGQIFQPIFALFADVIAFFYAVIPNYAIAITLLTIVVMAVTAPLTIKGTTSMMAMQRVAPEMKKLQQKYKGDRVKQNEALMALYKEHNVSPVGGCLPLILQLPVFFILYGVIDGLINLGPGKHPKAEPRYVAHSTSLYHHLVLTPGKMTSFGVNLASKALAHHSSIFASLPFWGIVAAAIVAQYFQMSQMNRWNPDAAKANPQTQMMQKYMPII</sequence>
<evidence type="ECO:0000256" key="4">
    <source>
        <dbReference type="ARBA" id="ARBA00022692"/>
    </source>
</evidence>
<evidence type="ECO:0000259" key="10">
    <source>
        <dbReference type="Pfam" id="PF02096"/>
    </source>
</evidence>